<name>A0ABU4V4B7_9PSEU</name>
<reference evidence="2 3" key="1">
    <citation type="submission" date="2023-11" db="EMBL/GenBank/DDBJ databases">
        <title>Lentzea sokolovensis, sp. nov., Lentzea kristufkii, sp. nov., and Lentzea miocenensis, sp. nov., rare actinobacteria from Sokolov Coal Basin, Miocene lacustrine sediment, Czech Republic.</title>
        <authorList>
            <person name="Lara A."/>
            <person name="Kotroba L."/>
            <person name="Nouioui I."/>
            <person name="Neumann-Schaal M."/>
            <person name="Mast Y."/>
            <person name="Chronakova A."/>
        </authorList>
    </citation>
    <scope>NUCLEOTIDE SEQUENCE [LARGE SCALE GENOMIC DNA]</scope>
    <source>
        <strain evidence="2 3">BCCO 10_0061</strain>
    </source>
</reference>
<dbReference type="EMBL" id="JAXAVU010000010">
    <property type="protein sequence ID" value="MDX8145715.1"/>
    <property type="molecule type" value="Genomic_DNA"/>
</dbReference>
<feature type="chain" id="PRO_5046668437" evidence="1">
    <location>
        <begin position="28"/>
        <end position="128"/>
    </location>
</feature>
<keyword evidence="3" id="KW-1185">Reference proteome</keyword>
<sequence>MGKVRTASIALTATTAALLMIAPAAHADSSGINGSIAVTAAGQGGHVTQVRAKVTSVGTYLAFDGFFRLFGPDYSVTSETRRWGQSSLYYYNMDRHYADGQKHCAEGWMKKDDGTFELIGRPCVENPI</sequence>
<feature type="signal peptide" evidence="1">
    <location>
        <begin position="1"/>
        <end position="27"/>
    </location>
</feature>
<evidence type="ECO:0000256" key="1">
    <source>
        <dbReference type="SAM" id="SignalP"/>
    </source>
</evidence>
<comment type="caution">
    <text evidence="2">The sequence shown here is derived from an EMBL/GenBank/DDBJ whole genome shotgun (WGS) entry which is preliminary data.</text>
</comment>
<evidence type="ECO:0000313" key="3">
    <source>
        <dbReference type="Proteomes" id="UP001285352"/>
    </source>
</evidence>
<dbReference type="Proteomes" id="UP001285352">
    <property type="component" value="Unassembled WGS sequence"/>
</dbReference>
<gene>
    <name evidence="2" type="ORF">SK854_26635</name>
</gene>
<evidence type="ECO:0000313" key="2">
    <source>
        <dbReference type="EMBL" id="MDX8145715.1"/>
    </source>
</evidence>
<organism evidence="2 3">
    <name type="scientific">Lentzea sokolovensis</name>
    <dbReference type="NCBI Taxonomy" id="3095429"/>
    <lineage>
        <taxon>Bacteria</taxon>
        <taxon>Bacillati</taxon>
        <taxon>Actinomycetota</taxon>
        <taxon>Actinomycetes</taxon>
        <taxon>Pseudonocardiales</taxon>
        <taxon>Pseudonocardiaceae</taxon>
        <taxon>Lentzea</taxon>
    </lineage>
</organism>
<protein>
    <submittedName>
        <fullName evidence="2">Uncharacterized protein</fullName>
    </submittedName>
</protein>
<keyword evidence="1" id="KW-0732">Signal</keyword>
<dbReference type="RefSeq" id="WP_319977818.1">
    <property type="nucleotide sequence ID" value="NZ_JAXAVU010000010.1"/>
</dbReference>
<proteinExistence type="predicted"/>
<accession>A0ABU4V4B7</accession>